<dbReference type="NCBIfam" id="TIGR01640">
    <property type="entry name" value="F_box_assoc_1"/>
    <property type="match status" value="1"/>
</dbReference>
<evidence type="ECO:0000259" key="2">
    <source>
        <dbReference type="PROSITE" id="PS50181"/>
    </source>
</evidence>
<dbReference type="InterPro" id="IPR017451">
    <property type="entry name" value="F-box-assoc_interact_dom"/>
</dbReference>
<evidence type="ECO:0000256" key="1">
    <source>
        <dbReference type="SAM" id="MobiDB-lite"/>
    </source>
</evidence>
<feature type="compositionally biased region" description="Acidic residues" evidence="1">
    <location>
        <begin position="1"/>
        <end position="10"/>
    </location>
</feature>
<organism evidence="3 4">
    <name type="scientific">Helianthus annuus</name>
    <name type="common">Common sunflower</name>
    <dbReference type="NCBI Taxonomy" id="4232"/>
    <lineage>
        <taxon>Eukaryota</taxon>
        <taxon>Viridiplantae</taxon>
        <taxon>Streptophyta</taxon>
        <taxon>Embryophyta</taxon>
        <taxon>Tracheophyta</taxon>
        <taxon>Spermatophyta</taxon>
        <taxon>Magnoliopsida</taxon>
        <taxon>eudicotyledons</taxon>
        <taxon>Gunneridae</taxon>
        <taxon>Pentapetalae</taxon>
        <taxon>asterids</taxon>
        <taxon>campanulids</taxon>
        <taxon>Asterales</taxon>
        <taxon>Asteraceae</taxon>
        <taxon>Asteroideae</taxon>
        <taxon>Heliantheae alliance</taxon>
        <taxon>Heliantheae</taxon>
        <taxon>Helianthus</taxon>
    </lineage>
</organism>
<dbReference type="Gramene" id="mRNA:HanXRQr2_Chr02g0069431">
    <property type="protein sequence ID" value="CDS:HanXRQr2_Chr02g0069431.1"/>
    <property type="gene ID" value="HanXRQr2_Chr02g0069431"/>
</dbReference>
<reference evidence="3" key="1">
    <citation type="journal article" date="2017" name="Nature">
        <title>The sunflower genome provides insights into oil metabolism, flowering and Asterid evolution.</title>
        <authorList>
            <person name="Badouin H."/>
            <person name="Gouzy J."/>
            <person name="Grassa C.J."/>
            <person name="Murat F."/>
            <person name="Staton S.E."/>
            <person name="Cottret L."/>
            <person name="Lelandais-Briere C."/>
            <person name="Owens G.L."/>
            <person name="Carrere S."/>
            <person name="Mayjonade B."/>
            <person name="Legrand L."/>
            <person name="Gill N."/>
            <person name="Kane N.C."/>
            <person name="Bowers J.E."/>
            <person name="Hubner S."/>
            <person name="Bellec A."/>
            <person name="Berard A."/>
            <person name="Berges H."/>
            <person name="Blanchet N."/>
            <person name="Boniface M.C."/>
            <person name="Brunel D."/>
            <person name="Catrice O."/>
            <person name="Chaidir N."/>
            <person name="Claudel C."/>
            <person name="Donnadieu C."/>
            <person name="Faraut T."/>
            <person name="Fievet G."/>
            <person name="Helmstetter N."/>
            <person name="King M."/>
            <person name="Knapp S.J."/>
            <person name="Lai Z."/>
            <person name="Le Paslier M.C."/>
            <person name="Lippi Y."/>
            <person name="Lorenzon L."/>
            <person name="Mandel J.R."/>
            <person name="Marage G."/>
            <person name="Marchand G."/>
            <person name="Marquand E."/>
            <person name="Bret-Mestries E."/>
            <person name="Morien E."/>
            <person name="Nambeesan S."/>
            <person name="Nguyen T."/>
            <person name="Pegot-Espagnet P."/>
            <person name="Pouilly N."/>
            <person name="Raftis F."/>
            <person name="Sallet E."/>
            <person name="Schiex T."/>
            <person name="Thomas J."/>
            <person name="Vandecasteele C."/>
            <person name="Vares D."/>
            <person name="Vear F."/>
            <person name="Vautrin S."/>
            <person name="Crespi M."/>
            <person name="Mangin B."/>
            <person name="Burke J.M."/>
            <person name="Salse J."/>
            <person name="Munos S."/>
            <person name="Vincourt P."/>
            <person name="Rieseberg L.H."/>
            <person name="Langlade N.B."/>
        </authorList>
    </citation>
    <scope>NUCLEOTIDE SEQUENCE</scope>
    <source>
        <tissue evidence="3">Leaves</tissue>
    </source>
</reference>
<comment type="caution">
    <text evidence="3">The sequence shown here is derived from an EMBL/GenBank/DDBJ whole genome shotgun (WGS) entry which is preliminary data.</text>
</comment>
<dbReference type="Pfam" id="PF08268">
    <property type="entry name" value="FBA_3"/>
    <property type="match status" value="1"/>
</dbReference>
<dbReference type="InterPro" id="IPR013187">
    <property type="entry name" value="F-box-assoc_dom_typ3"/>
</dbReference>
<dbReference type="SUPFAM" id="SSF81383">
    <property type="entry name" value="F-box domain"/>
    <property type="match status" value="1"/>
</dbReference>
<name>A0A9K3JP17_HELAN</name>
<dbReference type="SMART" id="SM00256">
    <property type="entry name" value="FBOX"/>
    <property type="match status" value="1"/>
</dbReference>
<accession>A0A9K3JP17</accession>
<dbReference type="EMBL" id="MNCJ02000317">
    <property type="protein sequence ID" value="KAF5818729.1"/>
    <property type="molecule type" value="Genomic_DNA"/>
</dbReference>
<reference evidence="3" key="2">
    <citation type="submission" date="2020-06" db="EMBL/GenBank/DDBJ databases">
        <title>Helianthus annuus Genome sequencing and assembly Release 2.</title>
        <authorList>
            <person name="Gouzy J."/>
            <person name="Langlade N."/>
            <person name="Munos S."/>
        </authorList>
    </citation>
    <scope>NUCLEOTIDE SEQUENCE</scope>
    <source>
        <tissue evidence="3">Leaves</tissue>
    </source>
</reference>
<dbReference type="PANTHER" id="PTHR31111:SF125">
    <property type="entry name" value="F-BOX PROTEIN CPR30-LIKE"/>
    <property type="match status" value="1"/>
</dbReference>
<dbReference type="OrthoDB" id="687122at2759"/>
<feature type="domain" description="F-box" evidence="2">
    <location>
        <begin position="21"/>
        <end position="66"/>
    </location>
</feature>
<protein>
    <submittedName>
        <fullName evidence="3">F-box domain-containing protein</fullName>
    </submittedName>
</protein>
<gene>
    <name evidence="3" type="ORF">HanXRQr2_Chr02g0069431</name>
</gene>
<keyword evidence="4" id="KW-1185">Reference proteome</keyword>
<dbReference type="Gene3D" id="1.20.1280.50">
    <property type="match status" value="1"/>
</dbReference>
<feature type="region of interest" description="Disordered" evidence="1">
    <location>
        <begin position="1"/>
        <end position="23"/>
    </location>
</feature>
<dbReference type="AlphaFoldDB" id="A0A9K3JP17"/>
<feature type="compositionally biased region" description="Polar residues" evidence="1">
    <location>
        <begin position="11"/>
        <end position="23"/>
    </location>
</feature>
<dbReference type="PANTHER" id="PTHR31111">
    <property type="entry name" value="BNAA05G37150D PROTEIN-RELATED"/>
    <property type="match status" value="1"/>
</dbReference>
<dbReference type="InterPro" id="IPR036047">
    <property type="entry name" value="F-box-like_dom_sf"/>
</dbReference>
<dbReference type="Pfam" id="PF00646">
    <property type="entry name" value="F-box"/>
    <property type="match status" value="1"/>
</dbReference>
<evidence type="ECO:0000313" key="4">
    <source>
        <dbReference type="Proteomes" id="UP000215914"/>
    </source>
</evidence>
<sequence>MKTLEYEYDEQSTAADNRSTKKATTSFPGEIIEEILSRLPAKSILRFRSVSKPWLSLISTPSFTKLHFTRATAAHRTALFISAYNFSTGKRHFLSAPHDGGPVTHLMTLDHPCFASIAAQHLNGLVCFTYHTWSSHAHAFLVNPSTHKSFKLPSPGSSMFYLFGFDESRNEHKILSIRKLFKPLAIEIMILSMTNYSWRKIDTEPPAFSWDGYHTKDGVCVNSVVYLMLESYDILAFDFRTEKFSLINTPQDVLARADAVKNNPYIIKINGCLGVCCHDFVDDINEMYIWILQNYENRIWIKETITFPEPWRGSGFDFSMDSINTDEIIISSSKFSKNVMTIPVYNRKSRCFRSLHFTPGHQFPLSRTLMFDKIGCYVESMLPL</sequence>
<proteinExistence type="predicted"/>
<dbReference type="PROSITE" id="PS50181">
    <property type="entry name" value="FBOX"/>
    <property type="match status" value="1"/>
</dbReference>
<dbReference type="Proteomes" id="UP000215914">
    <property type="component" value="Unassembled WGS sequence"/>
</dbReference>
<dbReference type="InterPro" id="IPR001810">
    <property type="entry name" value="F-box_dom"/>
</dbReference>
<evidence type="ECO:0000313" key="3">
    <source>
        <dbReference type="EMBL" id="KAF5818729.1"/>
    </source>
</evidence>
<dbReference type="CDD" id="cd22157">
    <property type="entry name" value="F-box_AtFBW1-like"/>
    <property type="match status" value="1"/>
</dbReference>